<name>A0A7H1NV08_9PROT</name>
<proteinExistence type="predicted"/>
<organism evidence="3 4">
    <name type="scientific">Entomobacter blattae</name>
    <dbReference type="NCBI Taxonomy" id="2762277"/>
    <lineage>
        <taxon>Bacteria</taxon>
        <taxon>Pseudomonadati</taxon>
        <taxon>Pseudomonadota</taxon>
        <taxon>Alphaproteobacteria</taxon>
        <taxon>Acetobacterales</taxon>
        <taxon>Acetobacteraceae</taxon>
        <taxon>Entomobacter</taxon>
    </lineage>
</organism>
<keyword evidence="2" id="KW-0472">Membrane</keyword>
<keyword evidence="4" id="KW-1185">Reference proteome</keyword>
<dbReference type="EMBL" id="CP060244">
    <property type="protein sequence ID" value="QNT79618.1"/>
    <property type="molecule type" value="Genomic_DNA"/>
</dbReference>
<reference evidence="3 4" key="1">
    <citation type="submission" date="2020-08" db="EMBL/GenBank/DDBJ databases">
        <title>Complete genome sequence of Entomobacter blattae G55GP.</title>
        <authorList>
            <person name="Poehlein A."/>
            <person name="Guzman J."/>
            <person name="Daniel R."/>
            <person name="Vilcinskas A."/>
        </authorList>
    </citation>
    <scope>NUCLEOTIDE SEQUENCE [LARGE SCALE GENOMIC DNA]</scope>
    <source>
        <strain evidence="3 4">G55GP</strain>
    </source>
</reference>
<sequence>MTEKSNKIDPKELKILSDILALVLEEQSGQSLNALEAIKNRARKNKVTGGALKNLFVALAPNPPKPPPRKPRNTASTAKSTDSSPSSRAQIAKLTDSLNRMDIELRTTKARNDAMKMRLFQIENAYIQLQETTTKIYGKRSLRAPLILAIFFCGLIIGIGGMVVYHAIPSGTPSENKYYLGQFR</sequence>
<evidence type="ECO:0000256" key="1">
    <source>
        <dbReference type="SAM" id="MobiDB-lite"/>
    </source>
</evidence>
<evidence type="ECO:0000313" key="4">
    <source>
        <dbReference type="Proteomes" id="UP000516349"/>
    </source>
</evidence>
<feature type="compositionally biased region" description="Low complexity" evidence="1">
    <location>
        <begin position="73"/>
        <end position="89"/>
    </location>
</feature>
<keyword evidence="2" id="KW-0812">Transmembrane</keyword>
<dbReference type="RefSeq" id="WP_203413760.1">
    <property type="nucleotide sequence ID" value="NZ_CP060244.1"/>
</dbReference>
<dbReference type="KEGG" id="ebla:JGUZn3_24180"/>
<accession>A0A7H1NV08</accession>
<evidence type="ECO:0000313" key="3">
    <source>
        <dbReference type="EMBL" id="QNT79618.1"/>
    </source>
</evidence>
<dbReference type="AlphaFoldDB" id="A0A7H1NV08"/>
<keyword evidence="2" id="KW-1133">Transmembrane helix</keyword>
<protein>
    <submittedName>
        <fullName evidence="3">Uncharacterized protein</fullName>
    </submittedName>
</protein>
<feature type="transmembrane region" description="Helical" evidence="2">
    <location>
        <begin position="146"/>
        <end position="168"/>
    </location>
</feature>
<gene>
    <name evidence="3" type="ORF">JGUZn3_24180</name>
</gene>
<dbReference type="Proteomes" id="UP000516349">
    <property type="component" value="Chromosome"/>
</dbReference>
<feature type="region of interest" description="Disordered" evidence="1">
    <location>
        <begin position="58"/>
        <end position="90"/>
    </location>
</feature>
<evidence type="ECO:0000256" key="2">
    <source>
        <dbReference type="SAM" id="Phobius"/>
    </source>
</evidence>